<protein>
    <recommendedName>
        <fullName evidence="5">FAD-binding PCMH-type domain-containing protein</fullName>
    </recommendedName>
</protein>
<evidence type="ECO:0000256" key="2">
    <source>
        <dbReference type="ARBA" id="ARBA00005466"/>
    </source>
</evidence>
<dbReference type="InterPro" id="IPR016167">
    <property type="entry name" value="FAD-bd_PCMH_sub1"/>
</dbReference>
<dbReference type="Gene3D" id="3.30.43.10">
    <property type="entry name" value="Uridine Diphospho-n-acetylenolpyruvylglucosamine Reductase, domain 2"/>
    <property type="match status" value="1"/>
</dbReference>
<dbReference type="Gene3D" id="3.30.465.10">
    <property type="match status" value="1"/>
</dbReference>
<evidence type="ECO:0000313" key="6">
    <source>
        <dbReference type="EMBL" id="GJN09659.1"/>
    </source>
</evidence>
<dbReference type="PROSITE" id="PS51387">
    <property type="entry name" value="FAD_PCMH"/>
    <property type="match status" value="1"/>
</dbReference>
<name>A0AAV5DF59_ELECO</name>
<dbReference type="SUPFAM" id="SSF56176">
    <property type="entry name" value="FAD-binding/transporter-associated domain-like"/>
    <property type="match status" value="1"/>
</dbReference>
<dbReference type="PANTHER" id="PTHR13878">
    <property type="entry name" value="GULONOLACTONE OXIDASE"/>
    <property type="match status" value="1"/>
</dbReference>
<dbReference type="GO" id="GO:0071949">
    <property type="term" value="F:FAD binding"/>
    <property type="evidence" value="ECO:0007669"/>
    <property type="project" value="InterPro"/>
</dbReference>
<dbReference type="GO" id="GO:0016491">
    <property type="term" value="F:oxidoreductase activity"/>
    <property type="evidence" value="ECO:0007669"/>
    <property type="project" value="UniProtKB-KW"/>
</dbReference>
<reference evidence="6" key="1">
    <citation type="journal article" date="2018" name="DNA Res.">
        <title>Multiple hybrid de novo genome assembly of finger millet, an orphan allotetraploid crop.</title>
        <authorList>
            <person name="Hatakeyama M."/>
            <person name="Aluri S."/>
            <person name="Balachadran M.T."/>
            <person name="Sivarajan S.R."/>
            <person name="Patrignani A."/>
            <person name="Gruter S."/>
            <person name="Poveda L."/>
            <person name="Shimizu-Inatsugi R."/>
            <person name="Baeten J."/>
            <person name="Francoijs K.J."/>
            <person name="Nataraja K.N."/>
            <person name="Reddy Y.A.N."/>
            <person name="Phadnis S."/>
            <person name="Ravikumar R.L."/>
            <person name="Schlapbach R."/>
            <person name="Sreeman S.M."/>
            <person name="Shimizu K.K."/>
        </authorList>
    </citation>
    <scope>NUCLEOTIDE SEQUENCE</scope>
</reference>
<evidence type="ECO:0000256" key="3">
    <source>
        <dbReference type="ARBA" id="ARBA00023002"/>
    </source>
</evidence>
<comment type="caution">
    <text evidence="6">The sequence shown here is derived from an EMBL/GenBank/DDBJ whole genome shotgun (WGS) entry which is preliminary data.</text>
</comment>
<comment type="similarity">
    <text evidence="2">Belongs to the oxygen-dependent FAD-linked oxidoreductase family.</text>
</comment>
<feature type="domain" description="FAD-binding PCMH-type" evidence="5">
    <location>
        <begin position="20"/>
        <end position="204"/>
    </location>
</feature>
<evidence type="ECO:0000259" key="5">
    <source>
        <dbReference type="PROSITE" id="PS51387"/>
    </source>
</evidence>
<dbReference type="Proteomes" id="UP001054889">
    <property type="component" value="Unassembled WGS sequence"/>
</dbReference>
<evidence type="ECO:0000256" key="1">
    <source>
        <dbReference type="ARBA" id="ARBA00001974"/>
    </source>
</evidence>
<evidence type="ECO:0000256" key="4">
    <source>
        <dbReference type="SAM" id="MobiDB-lite"/>
    </source>
</evidence>
<reference evidence="6" key="2">
    <citation type="submission" date="2021-12" db="EMBL/GenBank/DDBJ databases">
        <title>Resequencing data analysis of finger millet.</title>
        <authorList>
            <person name="Hatakeyama M."/>
            <person name="Aluri S."/>
            <person name="Balachadran M.T."/>
            <person name="Sivarajan S.R."/>
            <person name="Poveda L."/>
            <person name="Shimizu-Inatsugi R."/>
            <person name="Schlapbach R."/>
            <person name="Sreeman S.M."/>
            <person name="Shimizu K.K."/>
        </authorList>
    </citation>
    <scope>NUCLEOTIDE SEQUENCE</scope>
</reference>
<organism evidence="6 7">
    <name type="scientific">Eleusine coracana subsp. coracana</name>
    <dbReference type="NCBI Taxonomy" id="191504"/>
    <lineage>
        <taxon>Eukaryota</taxon>
        <taxon>Viridiplantae</taxon>
        <taxon>Streptophyta</taxon>
        <taxon>Embryophyta</taxon>
        <taxon>Tracheophyta</taxon>
        <taxon>Spermatophyta</taxon>
        <taxon>Magnoliopsida</taxon>
        <taxon>Liliopsida</taxon>
        <taxon>Poales</taxon>
        <taxon>Poaceae</taxon>
        <taxon>PACMAD clade</taxon>
        <taxon>Chloridoideae</taxon>
        <taxon>Cynodonteae</taxon>
        <taxon>Eleusininae</taxon>
        <taxon>Eleusine</taxon>
    </lineage>
</organism>
<dbReference type="PANTHER" id="PTHR13878:SF90">
    <property type="entry name" value="L-GULONOLACTONE OXIDASE"/>
    <property type="match status" value="1"/>
</dbReference>
<sequence length="273" mass="29399">MFHNCTVSNAQGTFNFNDRKPCRAAEAVYPRTEAELVAAVASVVREKRKVKASTAYSHSFPKLACPGGDTGTIISTARLNRVVSVDAERNQITVESGMILKDLFDAAAAAGMALPNSPYFYGLTIGGLLATGAHGTSLMRKGGAVHEHVIKVRIVTPAPPSERIAGRLAIVREIGADDPDLNAAKVSLGVLGVISQVTLQLDPLCKRSLTILRKDSDADLVELVSTWGHKHEFGDMYWLPGQRKVLFRPDRPGRRFHAGGRSQPGLLPPAAHF</sequence>
<dbReference type="Pfam" id="PF01565">
    <property type="entry name" value="FAD_binding_4"/>
    <property type="match status" value="1"/>
</dbReference>
<evidence type="ECO:0000313" key="7">
    <source>
        <dbReference type="Proteomes" id="UP001054889"/>
    </source>
</evidence>
<dbReference type="EMBL" id="BQKI01000016">
    <property type="protein sequence ID" value="GJN09659.1"/>
    <property type="molecule type" value="Genomic_DNA"/>
</dbReference>
<gene>
    <name evidence="6" type="primary">ga27684</name>
    <name evidence="6" type="ORF">PR202_ga27684</name>
</gene>
<comment type="cofactor">
    <cofactor evidence="1">
        <name>FAD</name>
        <dbReference type="ChEBI" id="CHEBI:57692"/>
    </cofactor>
</comment>
<dbReference type="InterPro" id="IPR050432">
    <property type="entry name" value="FAD-linked_Oxidoreductases_BP"/>
</dbReference>
<accession>A0AAV5DF59</accession>
<feature type="region of interest" description="Disordered" evidence="4">
    <location>
        <begin position="252"/>
        <end position="273"/>
    </location>
</feature>
<dbReference type="InterPro" id="IPR016166">
    <property type="entry name" value="FAD-bd_PCMH"/>
</dbReference>
<dbReference type="AlphaFoldDB" id="A0AAV5DF59"/>
<keyword evidence="7" id="KW-1185">Reference proteome</keyword>
<dbReference type="InterPro" id="IPR006094">
    <property type="entry name" value="Oxid_FAD_bind_N"/>
</dbReference>
<proteinExistence type="inferred from homology"/>
<keyword evidence="3" id="KW-0560">Oxidoreductase</keyword>
<dbReference type="InterPro" id="IPR036318">
    <property type="entry name" value="FAD-bd_PCMH-like_sf"/>
</dbReference>
<dbReference type="InterPro" id="IPR016169">
    <property type="entry name" value="FAD-bd_PCMH_sub2"/>
</dbReference>